<name>A0AAN9Z8Y7_9ORTH</name>
<organism evidence="2 3">
    <name type="scientific">Gryllus longicercus</name>
    <dbReference type="NCBI Taxonomy" id="2509291"/>
    <lineage>
        <taxon>Eukaryota</taxon>
        <taxon>Metazoa</taxon>
        <taxon>Ecdysozoa</taxon>
        <taxon>Arthropoda</taxon>
        <taxon>Hexapoda</taxon>
        <taxon>Insecta</taxon>
        <taxon>Pterygota</taxon>
        <taxon>Neoptera</taxon>
        <taxon>Polyneoptera</taxon>
        <taxon>Orthoptera</taxon>
        <taxon>Ensifera</taxon>
        <taxon>Gryllidea</taxon>
        <taxon>Grylloidea</taxon>
        <taxon>Gryllidae</taxon>
        <taxon>Gryllinae</taxon>
        <taxon>Gryllus</taxon>
    </lineage>
</organism>
<feature type="compositionally biased region" description="Low complexity" evidence="1">
    <location>
        <begin position="423"/>
        <end position="433"/>
    </location>
</feature>
<dbReference type="InterPro" id="IPR027963">
    <property type="entry name" value="MEIOC"/>
</dbReference>
<dbReference type="Pfam" id="PF15189">
    <property type="entry name" value="MEIOC"/>
    <property type="match status" value="1"/>
</dbReference>
<dbReference type="GO" id="GO:0005737">
    <property type="term" value="C:cytoplasm"/>
    <property type="evidence" value="ECO:0007669"/>
    <property type="project" value="TreeGrafter"/>
</dbReference>
<dbReference type="EMBL" id="JAZDUA010000126">
    <property type="protein sequence ID" value="KAK7867119.1"/>
    <property type="molecule type" value="Genomic_DNA"/>
</dbReference>
<sequence length="886" mass="96232">MALSDIRGLGNILETSTISLRKCERDGSEMQQKIMESSLVSGAFSTWSLNGHIPDYAQNGQEEIQKQDGTSSSNNAMVDDLVAKILEDESFVVNNGLKDTMPMMSSPRDADVFSLYNGPNTSHSAQWADQYQNGTNGMPHFGIGGVANNLGQLSGIKISDFGLPSPNSIGKEYLSPNEFSCLGLTSIEQTDFDLPPLDMRSVNQMQSMSVPPPPHPQTRPLHTDNFSSRRSYMHQSNQQTLSQSYNNISSKEFPTDSGYLSGSSMSLYSPPNTSQTDGSDCGVYGHGLPNDQQMYNYIQLLSNTSKLNLSDGIEGVTGFNNQNHHTNSSSLDDMSINFPQSNLDKCTFSNNLLQLTSNYVNIPKNDGASVSSSASCDGSLNGLEHQLNMSLMKINNQKRTPNKENNAQSPATYSAIGFPRNLSSRTSSSIQQSMPGGGVKESSNFMYQGNNGLRFNSSGVTDHGGAGSNFRMNHNNNSNDIGLKHMQVANSRKNNFSVNNSPALGNSVSAASSPNFSTTVPPPPAPENLNPLLTSTPNDTRSGFSHLHYGNTPPLPPLHQIVPPPPLDQSRYPPEIYSEMLKTQARLGYIPSSGSGPSDIMPFFDVSGMFGFPPQMYGFRSVRRSGPSSELHLRLEECYDQFKNLEKERKKTEADLARHNPGKKVSSANNIPVPRLPPNPSRVDRLIVDQLREHARVITLIAKMERLRGAGVHPEIHASMEAWLEAIKKVQARRRDEIINSTNRHHNMVAGIQTPRIQEDKDILALAGSIHDLSIGSRRARTGMWCALAVTLLSQDHKIESDSNHLPHGMDAVSSSTAATLINTAANTTITTGTSGMISLVNTVTSAGAVTTPKIVPSTLATSKTVSIALGPLMPMLEDLKLVADL</sequence>
<accession>A0AAN9Z8Y7</accession>
<dbReference type="GO" id="GO:0007141">
    <property type="term" value="P:male meiosis I"/>
    <property type="evidence" value="ECO:0007669"/>
    <property type="project" value="TreeGrafter"/>
</dbReference>
<feature type="region of interest" description="Disordered" evidence="1">
    <location>
        <begin position="652"/>
        <end position="678"/>
    </location>
</feature>
<reference evidence="2 3" key="1">
    <citation type="submission" date="2024-03" db="EMBL/GenBank/DDBJ databases">
        <title>The genome assembly and annotation of the cricket Gryllus longicercus Weissman &amp; Gray.</title>
        <authorList>
            <person name="Szrajer S."/>
            <person name="Gray D."/>
            <person name="Ylla G."/>
        </authorList>
    </citation>
    <scope>NUCLEOTIDE SEQUENCE [LARGE SCALE GENOMIC DNA]</scope>
    <source>
        <strain evidence="2">DAG 2021-001</strain>
        <tissue evidence="2">Whole body minus gut</tissue>
    </source>
</reference>
<feature type="compositionally biased region" description="Polar residues" evidence="1">
    <location>
        <begin position="224"/>
        <end position="241"/>
    </location>
</feature>
<dbReference type="GO" id="GO:0007144">
    <property type="term" value="P:female meiosis I"/>
    <property type="evidence" value="ECO:0007669"/>
    <property type="project" value="TreeGrafter"/>
</dbReference>
<evidence type="ECO:0000256" key="1">
    <source>
        <dbReference type="SAM" id="MobiDB-lite"/>
    </source>
</evidence>
<dbReference type="GO" id="GO:0005634">
    <property type="term" value="C:nucleus"/>
    <property type="evidence" value="ECO:0007669"/>
    <property type="project" value="TreeGrafter"/>
</dbReference>
<feature type="region of interest" description="Disordered" evidence="1">
    <location>
        <begin position="399"/>
        <end position="445"/>
    </location>
</feature>
<evidence type="ECO:0000313" key="3">
    <source>
        <dbReference type="Proteomes" id="UP001378592"/>
    </source>
</evidence>
<dbReference type="PANTHER" id="PTHR33861:SF5">
    <property type="entry name" value="GAMMA-TUBULIN COMPLEX COMPONENT"/>
    <property type="match status" value="1"/>
</dbReference>
<protein>
    <recommendedName>
        <fullName evidence="4">Meiosis-specific coiled-coil domain-containing protein MEIOC</fullName>
    </recommendedName>
</protein>
<gene>
    <name evidence="2" type="ORF">R5R35_005838</name>
</gene>
<dbReference type="AlphaFoldDB" id="A0AAN9Z8Y7"/>
<comment type="caution">
    <text evidence="2">The sequence shown here is derived from an EMBL/GenBank/DDBJ whole genome shotgun (WGS) entry which is preliminary data.</text>
</comment>
<evidence type="ECO:0008006" key="4">
    <source>
        <dbReference type="Google" id="ProtNLM"/>
    </source>
</evidence>
<keyword evidence="3" id="KW-1185">Reference proteome</keyword>
<proteinExistence type="predicted"/>
<feature type="compositionally biased region" description="Polar residues" evidence="1">
    <location>
        <begin position="399"/>
        <end position="412"/>
    </location>
</feature>
<feature type="region of interest" description="Disordered" evidence="1">
    <location>
        <begin position="204"/>
        <end position="241"/>
    </location>
</feature>
<feature type="region of interest" description="Disordered" evidence="1">
    <location>
        <begin position="456"/>
        <end position="475"/>
    </location>
</feature>
<dbReference type="PANTHER" id="PTHR33861">
    <property type="entry name" value="PROTEIN CBG18333"/>
    <property type="match status" value="1"/>
</dbReference>
<dbReference type="GO" id="GO:0048255">
    <property type="term" value="P:mRNA stabilization"/>
    <property type="evidence" value="ECO:0007669"/>
    <property type="project" value="TreeGrafter"/>
</dbReference>
<dbReference type="Proteomes" id="UP001378592">
    <property type="component" value="Unassembled WGS sequence"/>
</dbReference>
<evidence type="ECO:0000313" key="2">
    <source>
        <dbReference type="EMBL" id="KAK7867119.1"/>
    </source>
</evidence>